<reference evidence="1 2" key="1">
    <citation type="journal article" date="2014" name="PLoS ONE">
        <title>Genome Sequence of Candidatus Nitrososphaera evergladensis from Group I.1b Enriched from Everglades Soil Reveals Novel Genomic Features of the Ammonia-Oxidizing Archaea.</title>
        <authorList>
            <person name="Zhalnina K.V."/>
            <person name="Dias R."/>
            <person name="Leonard M.T."/>
            <person name="Dorr de Quadros P."/>
            <person name="Camargo F.A."/>
            <person name="Drew J.C."/>
            <person name="Farmerie W.G."/>
            <person name="Daroub S.H."/>
            <person name="Triplett E.W."/>
        </authorList>
    </citation>
    <scope>NUCLEOTIDE SEQUENCE [LARGE SCALE GENOMIC DNA]</scope>
    <source>
        <strain evidence="1 2">SR1</strain>
    </source>
</reference>
<name>A0A075MUT1_9ARCH</name>
<dbReference type="EMBL" id="CP007174">
    <property type="protein sequence ID" value="AIF85421.1"/>
    <property type="molecule type" value="Genomic_DNA"/>
</dbReference>
<evidence type="ECO:0000313" key="1">
    <source>
        <dbReference type="EMBL" id="AIF85421.1"/>
    </source>
</evidence>
<evidence type="ECO:0000313" key="2">
    <source>
        <dbReference type="Proteomes" id="UP000028194"/>
    </source>
</evidence>
<keyword evidence="2" id="KW-1185">Reference proteome</keyword>
<dbReference type="RefSeq" id="WP_148701834.1">
    <property type="nucleotide sequence ID" value="NZ_CP007174.1"/>
</dbReference>
<dbReference type="KEGG" id="nev:NTE_03393"/>
<accession>A0A075MUT1</accession>
<proteinExistence type="predicted"/>
<gene>
    <name evidence="1" type="ORF">NTE_03393</name>
</gene>
<dbReference type="STRING" id="1459636.NTE_03393"/>
<dbReference type="HOGENOM" id="CLU_2747971_0_0_2"/>
<dbReference type="AlphaFoldDB" id="A0A075MUT1"/>
<dbReference type="Proteomes" id="UP000028194">
    <property type="component" value="Chromosome"/>
</dbReference>
<dbReference type="GeneID" id="41599039"/>
<protein>
    <submittedName>
        <fullName evidence="1">Uncharacterized protein</fullName>
    </submittedName>
</protein>
<organism evidence="1 2">
    <name type="scientific">Candidatus Nitrososphaera evergladensis SR1</name>
    <dbReference type="NCBI Taxonomy" id="1459636"/>
    <lineage>
        <taxon>Archaea</taxon>
        <taxon>Nitrososphaerota</taxon>
        <taxon>Nitrososphaeria</taxon>
        <taxon>Nitrososphaerales</taxon>
        <taxon>Nitrososphaeraceae</taxon>
        <taxon>Nitrososphaera</taxon>
    </lineage>
</organism>
<sequence length="70" mass="7993">MKGGYRHGNYFLHRVNVVNGSVVGKLPEVPAMRKAYLKYYAHAKTVRELEAHVFWRFELAAAGVLESMMP</sequence>